<dbReference type="PANTHER" id="PTHR19980">
    <property type="entry name" value="RNA CLEAVAGE STIMULATION FACTOR"/>
    <property type="match status" value="1"/>
</dbReference>
<reference evidence="7 8" key="1">
    <citation type="journal article" date="2013" name="BMC Genomics">
        <title>The genome and transcriptome of the pine saprophyte Ophiostoma piceae, and a comparison with the bark beetle-associated pine pathogen Grosmannia clavigera.</title>
        <authorList>
            <person name="Haridas S."/>
            <person name="Wang Y."/>
            <person name="Lim L."/>
            <person name="Massoumi Alamouti S."/>
            <person name="Jackman S."/>
            <person name="Docking R."/>
            <person name="Robertson G."/>
            <person name="Birol I."/>
            <person name="Bohlmann J."/>
            <person name="Breuil C."/>
        </authorList>
    </citation>
    <scope>NUCLEOTIDE SEQUENCE [LARGE SCALE GENOMIC DNA]</scope>
    <source>
        <strain evidence="7 8">UAMH 11346</strain>
    </source>
</reference>
<feature type="compositionally biased region" description="Acidic residues" evidence="5">
    <location>
        <begin position="12"/>
        <end position="28"/>
    </location>
</feature>
<feature type="region of interest" description="Disordered" evidence="5">
    <location>
        <begin position="981"/>
        <end position="1047"/>
    </location>
</feature>
<dbReference type="HOGENOM" id="CLU_007630_1_1_1"/>
<dbReference type="Proteomes" id="UP000016923">
    <property type="component" value="Unassembled WGS sequence"/>
</dbReference>
<keyword evidence="3 4" id="KW-0539">Nucleus</keyword>
<keyword evidence="8" id="KW-1185">Reference proteome</keyword>
<dbReference type="OMA" id="VQLWSVY"/>
<dbReference type="SMART" id="SM00386">
    <property type="entry name" value="HAT"/>
    <property type="match status" value="6"/>
</dbReference>
<feature type="compositionally biased region" description="Low complexity" evidence="5">
    <location>
        <begin position="803"/>
        <end position="820"/>
    </location>
</feature>
<gene>
    <name evidence="7" type="ORF">F503_03942</name>
</gene>
<evidence type="ECO:0000313" key="8">
    <source>
        <dbReference type="Proteomes" id="UP000016923"/>
    </source>
</evidence>
<feature type="region of interest" description="Disordered" evidence="5">
    <location>
        <begin position="799"/>
        <end position="905"/>
    </location>
</feature>
<dbReference type="VEuPathDB" id="FungiDB:F503_03942"/>
<dbReference type="AlphaFoldDB" id="S3BPP3"/>
<feature type="compositionally biased region" description="Basic and acidic residues" evidence="5">
    <location>
        <begin position="578"/>
        <end position="588"/>
    </location>
</feature>
<feature type="region of interest" description="Disordered" evidence="5">
    <location>
        <begin position="554"/>
        <end position="588"/>
    </location>
</feature>
<name>S3BPP3_OPHP1</name>
<dbReference type="SUPFAM" id="SSF48452">
    <property type="entry name" value="TPR-like"/>
    <property type="match status" value="2"/>
</dbReference>
<keyword evidence="4" id="KW-0963">Cytoplasm</keyword>
<evidence type="ECO:0000256" key="3">
    <source>
        <dbReference type="ARBA" id="ARBA00023242"/>
    </source>
</evidence>
<proteinExistence type="predicted"/>
<feature type="compositionally biased region" description="Polar residues" evidence="5">
    <location>
        <begin position="1008"/>
        <end position="1033"/>
    </location>
</feature>
<dbReference type="eggNOG" id="KOG1914">
    <property type="taxonomic scope" value="Eukaryota"/>
</dbReference>
<keyword evidence="2" id="KW-0677">Repeat</keyword>
<evidence type="ECO:0000256" key="1">
    <source>
        <dbReference type="ARBA" id="ARBA00002863"/>
    </source>
</evidence>
<dbReference type="PANTHER" id="PTHR19980:SF0">
    <property type="entry name" value="CLEAVAGE STIMULATION FACTOR SUBUNIT 3"/>
    <property type="match status" value="1"/>
</dbReference>
<feature type="compositionally biased region" description="Basic and acidic residues" evidence="5">
    <location>
        <begin position="1"/>
        <end position="10"/>
    </location>
</feature>
<dbReference type="Pfam" id="PF05843">
    <property type="entry name" value="Suf"/>
    <property type="match status" value="1"/>
</dbReference>
<keyword evidence="4" id="KW-0507">mRNA processing</keyword>
<sequence>MASHDEHYDGADMAEDMDGGSAMVEDEQTGTAAQQSDDSAPAPTLAVHLPSKKPKAVGGFVDSDSEDDDDTPAPRSLATAATQAIDDNDAEEYDPSQLTTDNYNPAPQAPAQTHPQTQELPVQTAPPGPEVHAPTVPVPHQAPAASAPAVPFGLPLGQDSVAALEARIKEDSRGAVDSWLTLIAEHRRNNRFDDARSVFNRFLQVFPQAGEVWVDFIEMELELENFAAAEELFGRSLTTVVNVPLWVVYLDYVRRRNNLNDAGSEARAVVNRAYEFVLEKIGVDKDSGRVWQDYVQFIRSGPGTIGGSGWQDQQKMDQLRKAFRRATSVPISNVNQLWKEYDQFEMGLNKITGRKFLAERSPAYMSAKSANTGLENLLRGLNRTTISRLPPVAGFEGHQEYMQQVDLWLKWVDWEKSDPLDLHMDEPEVLKARILYCYKQALMPLRFWPELWVEAAEWCFDNDIKENDKDKGLDFLVDGIEANPESILLALKHADRIESTYPTTEGDEAKIARGLAVREPYDRIIKTLRDLHKSLQDREKTEVTRMEEIFAAAAPAAANANNNDDDDDEDNGRYNNGEAKKTTTNPEHEQKIALIKQGFAAQMDLVSKCLTHVWIALARAMRRIQGKGSPTGALGGMRAVFAEARKGGRLKSDIYVAVAKMEWKCYNDKSGGKILERGAKLFPEDPYFMIEYIKYLTAHGDNTNSRVVFETCVNRLAQKPETVHKAKPLLSYMHKHEAEYGDLARVIELEKRMAELYPNDPKLLQFGKRFATEKFDPVTARIIISPSAQLRPRLVVLPSVEKQSNQNQNQNQPPSLRNSPMPNLRATSPRPQYGAPPGGVASPKRPYDDDDANAPPRKILRQAEQREFQRGESPLKGAAGRRLDQQRRLQAQQAPAGGAGGGMGGGYGGGGGHGGYGGGGNGPAPPPPLPTMVTFLLGQIPPATQYNGLRYIAPALVHLLRETEIDPNAAYEAGRRAGRVYGGGRGGHGGQHARQVSGSEARDGRGNSPFTGGNRNASGGYRQSSLRPESQDSYEPPPAPGQYGYRY</sequence>
<dbReference type="STRING" id="1262450.S3BPP3"/>
<evidence type="ECO:0000259" key="6">
    <source>
        <dbReference type="Pfam" id="PF05843"/>
    </source>
</evidence>
<protein>
    <recommendedName>
        <fullName evidence="4">mRNA 3'-end-processing protein RNA14</fullName>
    </recommendedName>
</protein>
<dbReference type="InterPro" id="IPR008847">
    <property type="entry name" value="Suf"/>
</dbReference>
<dbReference type="GO" id="GO:0180010">
    <property type="term" value="P:co-transcriptional mRNA 3'-end processing, cleavage and polyadenylation pathway"/>
    <property type="evidence" value="ECO:0007669"/>
    <property type="project" value="UniProtKB-UniRule"/>
</dbReference>
<dbReference type="GO" id="GO:0005737">
    <property type="term" value="C:cytoplasm"/>
    <property type="evidence" value="ECO:0007669"/>
    <property type="project" value="UniProtKB-SubCell"/>
</dbReference>
<evidence type="ECO:0000256" key="4">
    <source>
        <dbReference type="RuleBase" id="RU369035"/>
    </source>
</evidence>
<evidence type="ECO:0000313" key="7">
    <source>
        <dbReference type="EMBL" id="EPE02357.1"/>
    </source>
</evidence>
<dbReference type="InterPro" id="IPR003107">
    <property type="entry name" value="HAT"/>
</dbReference>
<feature type="compositionally biased region" description="Basic and acidic residues" evidence="5">
    <location>
        <begin position="861"/>
        <end position="870"/>
    </location>
</feature>
<feature type="compositionally biased region" description="Low complexity" evidence="5">
    <location>
        <begin position="105"/>
        <end position="118"/>
    </location>
</feature>
<feature type="compositionally biased region" description="Polar residues" evidence="5">
    <location>
        <begin position="29"/>
        <end position="38"/>
    </location>
</feature>
<accession>S3BPP3</accession>
<dbReference type="InterPro" id="IPR045243">
    <property type="entry name" value="Rna14-like"/>
</dbReference>
<organism evidence="7 8">
    <name type="scientific">Ophiostoma piceae (strain UAMH 11346)</name>
    <name type="common">Sap stain fungus</name>
    <dbReference type="NCBI Taxonomy" id="1262450"/>
    <lineage>
        <taxon>Eukaryota</taxon>
        <taxon>Fungi</taxon>
        <taxon>Dikarya</taxon>
        <taxon>Ascomycota</taxon>
        <taxon>Pezizomycotina</taxon>
        <taxon>Sordariomycetes</taxon>
        <taxon>Sordariomycetidae</taxon>
        <taxon>Ophiostomatales</taxon>
        <taxon>Ophiostomataceae</taxon>
        <taxon>Ophiostoma</taxon>
    </lineage>
</organism>
<dbReference type="GO" id="GO:0005634">
    <property type="term" value="C:nucleus"/>
    <property type="evidence" value="ECO:0007669"/>
    <property type="project" value="UniProtKB-SubCell"/>
</dbReference>
<comment type="function">
    <text evidence="1 4">Component of the cleavage factor IA (CFIA) complex, which is involved in the endonucleolytic cleavage during polyadenylation-dependent pre-mRNA 3'-end formation.</text>
</comment>
<dbReference type="Gene3D" id="1.25.40.1040">
    <property type="match status" value="1"/>
</dbReference>
<dbReference type="InterPro" id="IPR011990">
    <property type="entry name" value="TPR-like_helical_dom_sf"/>
</dbReference>
<dbReference type="OrthoDB" id="26282at2759"/>
<feature type="compositionally biased region" description="Gly residues" evidence="5">
    <location>
        <begin position="981"/>
        <end position="990"/>
    </location>
</feature>
<dbReference type="EMBL" id="KE148180">
    <property type="protein sequence ID" value="EPE02357.1"/>
    <property type="molecule type" value="Genomic_DNA"/>
</dbReference>
<feature type="region of interest" description="Disordered" evidence="5">
    <location>
        <begin position="1"/>
        <end position="144"/>
    </location>
</feature>
<dbReference type="GO" id="GO:0003729">
    <property type="term" value="F:mRNA binding"/>
    <property type="evidence" value="ECO:0007669"/>
    <property type="project" value="TreeGrafter"/>
</dbReference>
<evidence type="ECO:0000256" key="5">
    <source>
        <dbReference type="SAM" id="MobiDB-lite"/>
    </source>
</evidence>
<evidence type="ECO:0000256" key="2">
    <source>
        <dbReference type="ARBA" id="ARBA00022737"/>
    </source>
</evidence>
<comment type="subcellular location">
    <subcellularLocation>
        <location evidence="4">Nucleus</location>
    </subcellularLocation>
    <subcellularLocation>
        <location evidence="4">Cytoplasm</location>
    </subcellularLocation>
    <text evidence="4">Nucleus and/or cytoplasm.</text>
</comment>
<feature type="domain" description="Suppressor of forked" evidence="6">
    <location>
        <begin position="160"/>
        <end position="781"/>
    </location>
</feature>